<dbReference type="PROSITE" id="PS51068">
    <property type="entry name" value="FPG_CAT"/>
    <property type="match status" value="1"/>
</dbReference>
<feature type="compositionally biased region" description="Polar residues" evidence="10">
    <location>
        <begin position="434"/>
        <end position="449"/>
    </location>
</feature>
<dbReference type="Pfam" id="PF01149">
    <property type="entry name" value="Fapy_DNA_glyco"/>
    <property type="match status" value="1"/>
</dbReference>
<keyword evidence="8" id="KW-0511">Multifunctional enzyme</keyword>
<dbReference type="InterPro" id="IPR010979">
    <property type="entry name" value="Ribosomal_uS13-like_H2TH"/>
</dbReference>
<keyword evidence="7" id="KW-0456">Lyase</keyword>
<evidence type="ECO:0000256" key="2">
    <source>
        <dbReference type="ARBA" id="ARBA00009409"/>
    </source>
</evidence>
<name>A0ABP1BLU2_9BRYO</name>
<dbReference type="Gene3D" id="3.20.190.10">
    <property type="entry name" value="MutM-like, N-terminal"/>
    <property type="match status" value="1"/>
</dbReference>
<comment type="catalytic activity">
    <reaction evidence="1">
        <text>Hydrolysis of DNA containing ring-opened 7-methylguanine residues, releasing 2,6-diamino-4-hydroxy-5-(N-methyl)formamidopyrimidine.</text>
        <dbReference type="EC" id="3.2.2.23"/>
    </reaction>
</comment>
<keyword evidence="3" id="KW-0227">DNA damage</keyword>
<dbReference type="Gene3D" id="1.10.8.50">
    <property type="match status" value="1"/>
</dbReference>
<dbReference type="SMART" id="SM00898">
    <property type="entry name" value="Fapy_DNA_glyco"/>
    <property type="match status" value="1"/>
</dbReference>
<comment type="similarity">
    <text evidence="2">Belongs to the FPG family.</text>
</comment>
<evidence type="ECO:0000256" key="7">
    <source>
        <dbReference type="ARBA" id="ARBA00023239"/>
    </source>
</evidence>
<feature type="compositionally biased region" description="Basic and acidic residues" evidence="10">
    <location>
        <begin position="343"/>
        <end position="365"/>
    </location>
</feature>
<reference evidence="12" key="1">
    <citation type="submission" date="2024-03" db="EMBL/GenBank/DDBJ databases">
        <authorList>
            <consortium name="ELIXIR-Norway"/>
            <consortium name="Elixir Norway"/>
        </authorList>
    </citation>
    <scope>NUCLEOTIDE SEQUENCE</scope>
</reference>
<evidence type="ECO:0000256" key="10">
    <source>
        <dbReference type="SAM" id="MobiDB-lite"/>
    </source>
</evidence>
<feature type="region of interest" description="Disordered" evidence="10">
    <location>
        <begin position="272"/>
        <end position="495"/>
    </location>
</feature>
<dbReference type="SMART" id="SM01232">
    <property type="entry name" value="H2TH"/>
    <property type="match status" value="1"/>
</dbReference>
<dbReference type="InterPro" id="IPR015886">
    <property type="entry name" value="H2TH_FPG"/>
</dbReference>
<dbReference type="SUPFAM" id="SSF81624">
    <property type="entry name" value="N-terminal domain of MutM-like DNA repair proteins"/>
    <property type="match status" value="1"/>
</dbReference>
<proteinExistence type="inferred from homology"/>
<accession>A0ABP1BLU2</accession>
<keyword evidence="9" id="KW-0326">Glycosidase</keyword>
<keyword evidence="4" id="KW-0378">Hydrolase</keyword>
<sequence>MPELPEVEAARRLVERHCIGAVISRAKVADDSTVISDVSPSKLQEALTGRRILGAHRKGKHLWLQLDAQPWPSFQFGMTGAVLIKGVKGPQYKSSKAKDDEEFPTKYFKVHLELDSGVEMAFTDKRRFARVRLLPEPSKAPPISELGFDALTELPSEEDFQSGIKSKKGSIKGLLLDQSFLAGIGNWVADEVLYQAKIHPEQPATILSTDDCKHLRAAIHEVVEKAVEVDADSERFPENWIFHQRWDRKPGKLDGNQIETIAVNGRTSAYVPALQKYSGPPLKSLRKKASSKDEADDEDEEAKVKSRKRVPDKRASAKDGRDDEDKEAQGNVQKRMSRKGVSSKKEPEDKVNEISESAQKRDSQRRASSKPQKPEDEDEDSRKQSASKEDPEDRDNGPKVNTQKRASGNRAVSKEGQEDEENEEGKTKKRGRRNPTTATAQDKGSSAVTLGNAESKHGKGRPPKSINGDVSKATDVKPLTEEGAPERNKGKMATGPSCSQEYYFKSVMQSSCTQIDQQNGVQCNRFHLWPLLCKHRINLSTGMYRVIEHQACQPVFKSYVKALPQPKSPILSHITTYSAPLFFRSRVLSLFLRLPCA</sequence>
<feature type="compositionally biased region" description="Basic and acidic residues" evidence="10">
    <location>
        <begin position="380"/>
        <end position="397"/>
    </location>
</feature>
<feature type="compositionally biased region" description="Basic and acidic residues" evidence="10">
    <location>
        <begin position="472"/>
        <end position="489"/>
    </location>
</feature>
<evidence type="ECO:0000256" key="4">
    <source>
        <dbReference type="ARBA" id="ARBA00022801"/>
    </source>
</evidence>
<evidence type="ECO:0000256" key="3">
    <source>
        <dbReference type="ARBA" id="ARBA00022763"/>
    </source>
</evidence>
<dbReference type="InterPro" id="IPR049332">
    <property type="entry name" value="Fpg-like_C"/>
</dbReference>
<dbReference type="CDD" id="cd08972">
    <property type="entry name" value="PF_Nei_N"/>
    <property type="match status" value="1"/>
</dbReference>
<feature type="compositionally biased region" description="Basic and acidic residues" evidence="10">
    <location>
        <begin position="312"/>
        <end position="323"/>
    </location>
</feature>
<keyword evidence="6" id="KW-0234">DNA repair</keyword>
<evidence type="ECO:0000256" key="6">
    <source>
        <dbReference type="ARBA" id="ARBA00023204"/>
    </source>
</evidence>
<protein>
    <recommendedName>
        <fullName evidence="11">Formamidopyrimidine-DNA glycosylase catalytic domain-containing protein</fullName>
    </recommendedName>
</protein>
<dbReference type="Pfam" id="PF06831">
    <property type="entry name" value="H2TH"/>
    <property type="match status" value="1"/>
</dbReference>
<evidence type="ECO:0000256" key="8">
    <source>
        <dbReference type="ARBA" id="ARBA00023268"/>
    </source>
</evidence>
<dbReference type="Proteomes" id="UP001497522">
    <property type="component" value="Chromosome 5"/>
</dbReference>
<evidence type="ECO:0000313" key="12">
    <source>
        <dbReference type="EMBL" id="CAK9876766.1"/>
    </source>
</evidence>
<evidence type="ECO:0000256" key="5">
    <source>
        <dbReference type="ARBA" id="ARBA00023125"/>
    </source>
</evidence>
<dbReference type="PANTHER" id="PTHR22993:SF9">
    <property type="entry name" value="FORMAMIDOPYRIMIDINE-DNA GLYCOSYLASE"/>
    <property type="match status" value="1"/>
</dbReference>
<evidence type="ECO:0000256" key="1">
    <source>
        <dbReference type="ARBA" id="ARBA00001668"/>
    </source>
</evidence>
<organism evidence="12 13">
    <name type="scientific">Sphagnum jensenii</name>
    <dbReference type="NCBI Taxonomy" id="128206"/>
    <lineage>
        <taxon>Eukaryota</taxon>
        <taxon>Viridiplantae</taxon>
        <taxon>Streptophyta</taxon>
        <taxon>Embryophyta</taxon>
        <taxon>Bryophyta</taxon>
        <taxon>Sphagnophytina</taxon>
        <taxon>Sphagnopsida</taxon>
        <taxon>Sphagnales</taxon>
        <taxon>Sphagnaceae</taxon>
        <taxon>Sphagnum</taxon>
    </lineage>
</organism>
<evidence type="ECO:0000313" key="13">
    <source>
        <dbReference type="Proteomes" id="UP001497522"/>
    </source>
</evidence>
<dbReference type="InterPro" id="IPR012319">
    <property type="entry name" value="FPG_cat"/>
</dbReference>
<dbReference type="EMBL" id="OZ023706">
    <property type="protein sequence ID" value="CAK9876766.1"/>
    <property type="molecule type" value="Genomic_DNA"/>
</dbReference>
<keyword evidence="13" id="KW-1185">Reference proteome</keyword>
<evidence type="ECO:0000259" key="11">
    <source>
        <dbReference type="PROSITE" id="PS51068"/>
    </source>
</evidence>
<keyword evidence="5" id="KW-0238">DNA-binding</keyword>
<dbReference type="PANTHER" id="PTHR22993">
    <property type="entry name" value="FORMAMIDOPYRIMIDINE-DNA GLYCOSYLASE"/>
    <property type="match status" value="1"/>
</dbReference>
<dbReference type="InterPro" id="IPR035937">
    <property type="entry name" value="FPG_N"/>
</dbReference>
<dbReference type="SUPFAM" id="SSF46946">
    <property type="entry name" value="S13-like H2TH domain"/>
    <property type="match status" value="1"/>
</dbReference>
<evidence type="ECO:0000256" key="9">
    <source>
        <dbReference type="ARBA" id="ARBA00023295"/>
    </source>
</evidence>
<dbReference type="Pfam" id="PF21218">
    <property type="entry name" value="Fpg-like_C"/>
    <property type="match status" value="1"/>
</dbReference>
<feature type="domain" description="Formamidopyrimidine-DNA glycosylase catalytic" evidence="11">
    <location>
        <begin position="2"/>
        <end position="129"/>
    </location>
</feature>
<gene>
    <name evidence="12" type="ORF">CSSPJE1EN2_LOCUS18808</name>
</gene>